<feature type="domain" description="DNA helicase Pif1-like 2B" evidence="1">
    <location>
        <begin position="1"/>
        <end position="21"/>
    </location>
</feature>
<dbReference type="InterPro" id="IPR027417">
    <property type="entry name" value="P-loop_NTPase"/>
</dbReference>
<dbReference type="InterPro" id="IPR049163">
    <property type="entry name" value="Pif1-like_2B_dom"/>
</dbReference>
<evidence type="ECO:0000313" key="3">
    <source>
        <dbReference type="Proteomes" id="UP001235939"/>
    </source>
</evidence>
<protein>
    <recommendedName>
        <fullName evidence="1">DNA helicase Pif1-like 2B domain-containing protein</fullName>
    </recommendedName>
</protein>
<reference evidence="2 3" key="1">
    <citation type="submission" date="2022-01" db="EMBL/GenBank/DDBJ databases">
        <title>A chromosomal length assembly of Cordylochernes scorpioides.</title>
        <authorList>
            <person name="Zeh D."/>
            <person name="Zeh J."/>
        </authorList>
    </citation>
    <scope>NUCLEOTIDE SEQUENCE [LARGE SCALE GENOMIC DNA]</scope>
    <source>
        <strain evidence="2">IN4F17</strain>
        <tissue evidence="2">Whole Body</tissue>
    </source>
</reference>
<dbReference type="Proteomes" id="UP001235939">
    <property type="component" value="Chromosome 10"/>
</dbReference>
<proteinExistence type="predicted"/>
<dbReference type="Pfam" id="PF21530">
    <property type="entry name" value="Pif1_2B_dom"/>
    <property type="match status" value="1"/>
</dbReference>
<evidence type="ECO:0000259" key="1">
    <source>
        <dbReference type="Pfam" id="PF21530"/>
    </source>
</evidence>
<name>A0ABY6KVA6_9ARAC</name>
<keyword evidence="3" id="KW-1185">Reference proteome</keyword>
<organism evidence="2 3">
    <name type="scientific">Cordylochernes scorpioides</name>
    <dbReference type="NCBI Taxonomy" id="51811"/>
    <lineage>
        <taxon>Eukaryota</taxon>
        <taxon>Metazoa</taxon>
        <taxon>Ecdysozoa</taxon>
        <taxon>Arthropoda</taxon>
        <taxon>Chelicerata</taxon>
        <taxon>Arachnida</taxon>
        <taxon>Pseudoscorpiones</taxon>
        <taxon>Cheliferoidea</taxon>
        <taxon>Chernetidae</taxon>
        <taxon>Cordylochernes</taxon>
    </lineage>
</organism>
<dbReference type="PANTHER" id="PTHR23274:SF51">
    <property type="entry name" value="OS03G0423850 PROTEIN"/>
    <property type="match status" value="1"/>
</dbReference>
<accession>A0ABY6KVA6</accession>
<gene>
    <name evidence="2" type="ORF">LAZ67_10000766</name>
</gene>
<dbReference type="EMBL" id="CP092872">
    <property type="protein sequence ID" value="UYV72798.1"/>
    <property type="molecule type" value="Genomic_DNA"/>
</dbReference>
<evidence type="ECO:0000313" key="2">
    <source>
        <dbReference type="EMBL" id="UYV72798.1"/>
    </source>
</evidence>
<dbReference type="SUPFAM" id="SSF52540">
    <property type="entry name" value="P-loop containing nucleoside triphosphate hydrolases"/>
    <property type="match status" value="1"/>
</dbReference>
<dbReference type="PANTHER" id="PTHR23274">
    <property type="entry name" value="DNA HELICASE-RELATED"/>
    <property type="match status" value="1"/>
</dbReference>
<sequence>MLLRNFNPKQGLSNGTRMVIQRMCSHVLEVQLLAGTNVGHTVLVSKISLFLSDINIPFILKRHQFSLRLAFAMTINKAQGQIFGFLLQEPVFMHGQLALCGFSRLRPSSLLKNSEISAEEIATTIRRLPLGIASGWGYLSCEFLMVHEHIFVIALQRVYGSSQLCGDLPLSKQPPECDEIDAVERSSSSPAIVSTYLESDFDTLDRDFLVSLIFSLRLPQAFTW</sequence>